<evidence type="ECO:0000256" key="1">
    <source>
        <dbReference type="SAM" id="MobiDB-lite"/>
    </source>
</evidence>
<comment type="caution">
    <text evidence="2">The sequence shown here is derived from an EMBL/GenBank/DDBJ whole genome shotgun (WGS) entry which is preliminary data.</text>
</comment>
<gene>
    <name evidence="2" type="ORF">DPMN_102020</name>
</gene>
<feature type="compositionally biased region" description="Polar residues" evidence="1">
    <location>
        <begin position="176"/>
        <end position="199"/>
    </location>
</feature>
<organism evidence="2 3">
    <name type="scientific">Dreissena polymorpha</name>
    <name type="common">Zebra mussel</name>
    <name type="synonym">Mytilus polymorpha</name>
    <dbReference type="NCBI Taxonomy" id="45954"/>
    <lineage>
        <taxon>Eukaryota</taxon>
        <taxon>Metazoa</taxon>
        <taxon>Spiralia</taxon>
        <taxon>Lophotrochozoa</taxon>
        <taxon>Mollusca</taxon>
        <taxon>Bivalvia</taxon>
        <taxon>Autobranchia</taxon>
        <taxon>Heteroconchia</taxon>
        <taxon>Euheterodonta</taxon>
        <taxon>Imparidentia</taxon>
        <taxon>Neoheterodontei</taxon>
        <taxon>Myida</taxon>
        <taxon>Dreissenoidea</taxon>
        <taxon>Dreissenidae</taxon>
        <taxon>Dreissena</taxon>
    </lineage>
</organism>
<keyword evidence="3" id="KW-1185">Reference proteome</keyword>
<accession>A0A9D4LKV6</accession>
<evidence type="ECO:0000313" key="2">
    <source>
        <dbReference type="EMBL" id="KAH3859302.1"/>
    </source>
</evidence>
<dbReference type="Proteomes" id="UP000828390">
    <property type="component" value="Unassembled WGS sequence"/>
</dbReference>
<evidence type="ECO:0000313" key="3">
    <source>
        <dbReference type="Proteomes" id="UP000828390"/>
    </source>
</evidence>
<sequence>MYQAWPNGNHLTLSHHRRRFPHLFDSFSSQNVPDINLECTETIDWDDFESGNNSIYSPVNTEKLPKAEEDTGTLDDISSANFPPPNSPVSVCHNDPSDLFRNSLYVESLLQMWRDEVEPNISRSTGLQQSDKSIEEPIGNQNHGVECSDERSSSVQSPVDPSTDLRDLLTRDGVSFESSTVTMQPLSQSSPRSTSPAEIEALSSSVLGLSFDNLRSISPRIQRSPSPINSRSSSPRYLRSPSPFQVLDTSSHRFQADSSMDSWVFYDDRYQVRTHSPRQYVDEHLVPDVDMEFQTIVSDSEEFPSFTSYSRRLLNSCQDQVVPEYIEE</sequence>
<feature type="region of interest" description="Disordered" evidence="1">
    <location>
        <begin position="121"/>
        <end position="199"/>
    </location>
</feature>
<protein>
    <submittedName>
        <fullName evidence="2">Uncharacterized protein</fullName>
    </submittedName>
</protein>
<name>A0A9D4LKV6_DREPO</name>
<proteinExistence type="predicted"/>
<dbReference type="EMBL" id="JAIWYP010000003">
    <property type="protein sequence ID" value="KAH3859302.1"/>
    <property type="molecule type" value="Genomic_DNA"/>
</dbReference>
<dbReference type="OrthoDB" id="6158951at2759"/>
<reference evidence="2" key="2">
    <citation type="submission" date="2020-11" db="EMBL/GenBank/DDBJ databases">
        <authorList>
            <person name="McCartney M.A."/>
            <person name="Auch B."/>
            <person name="Kono T."/>
            <person name="Mallez S."/>
            <person name="Becker A."/>
            <person name="Gohl D.M."/>
            <person name="Silverstein K.A.T."/>
            <person name="Koren S."/>
            <person name="Bechman K.B."/>
            <person name="Herman A."/>
            <person name="Abrahante J.E."/>
            <person name="Garbe J."/>
        </authorList>
    </citation>
    <scope>NUCLEOTIDE SEQUENCE</scope>
    <source>
        <strain evidence="2">Duluth1</strain>
        <tissue evidence="2">Whole animal</tissue>
    </source>
</reference>
<feature type="region of interest" description="Disordered" evidence="1">
    <location>
        <begin position="218"/>
        <end position="241"/>
    </location>
</feature>
<feature type="compositionally biased region" description="Polar residues" evidence="1">
    <location>
        <begin position="121"/>
        <end position="131"/>
    </location>
</feature>
<dbReference type="AlphaFoldDB" id="A0A9D4LKV6"/>
<reference evidence="2" key="1">
    <citation type="journal article" date="2019" name="bioRxiv">
        <title>The Genome of the Zebra Mussel, Dreissena polymorpha: A Resource for Invasive Species Research.</title>
        <authorList>
            <person name="McCartney M.A."/>
            <person name="Auch B."/>
            <person name="Kono T."/>
            <person name="Mallez S."/>
            <person name="Zhang Y."/>
            <person name="Obille A."/>
            <person name="Becker A."/>
            <person name="Abrahante J.E."/>
            <person name="Garbe J."/>
            <person name="Badalamenti J.P."/>
            <person name="Herman A."/>
            <person name="Mangelson H."/>
            <person name="Liachko I."/>
            <person name="Sullivan S."/>
            <person name="Sone E.D."/>
            <person name="Koren S."/>
            <person name="Silverstein K.A.T."/>
            <person name="Beckman K.B."/>
            <person name="Gohl D.M."/>
        </authorList>
    </citation>
    <scope>NUCLEOTIDE SEQUENCE</scope>
    <source>
        <strain evidence="2">Duluth1</strain>
        <tissue evidence="2">Whole animal</tissue>
    </source>
</reference>